<protein>
    <submittedName>
        <fullName evidence="2">Transcriptional regulator</fullName>
    </submittedName>
</protein>
<dbReference type="SUPFAM" id="SSF47413">
    <property type="entry name" value="lambda repressor-like DNA-binding domains"/>
    <property type="match status" value="1"/>
</dbReference>
<proteinExistence type="predicted"/>
<accession>A0ABX7YIZ3</accession>
<feature type="domain" description="HTH cro/C1-type" evidence="1">
    <location>
        <begin position="10"/>
        <end position="65"/>
    </location>
</feature>
<dbReference type="InterPro" id="IPR040799">
    <property type="entry name" value="ComR_TPR"/>
</dbReference>
<dbReference type="CDD" id="cd00093">
    <property type="entry name" value="HTH_XRE"/>
    <property type="match status" value="1"/>
</dbReference>
<dbReference type="PROSITE" id="PS50943">
    <property type="entry name" value="HTH_CROC1"/>
    <property type="match status" value="1"/>
</dbReference>
<organism evidence="2 3">
    <name type="scientific">Streptococcus oriscaviae</name>
    <dbReference type="NCBI Taxonomy" id="2781599"/>
    <lineage>
        <taxon>Bacteria</taxon>
        <taxon>Bacillati</taxon>
        <taxon>Bacillota</taxon>
        <taxon>Bacilli</taxon>
        <taxon>Lactobacillales</taxon>
        <taxon>Streptococcaceae</taxon>
        <taxon>Streptococcus</taxon>
    </lineage>
</organism>
<evidence type="ECO:0000313" key="3">
    <source>
        <dbReference type="Proteomes" id="UP000677616"/>
    </source>
</evidence>
<keyword evidence="3" id="KW-1185">Reference proteome</keyword>
<evidence type="ECO:0000259" key="1">
    <source>
        <dbReference type="PROSITE" id="PS50943"/>
    </source>
</evidence>
<dbReference type="SMART" id="SM00530">
    <property type="entry name" value="HTH_XRE"/>
    <property type="match status" value="1"/>
</dbReference>
<dbReference type="Pfam" id="PF18710">
    <property type="entry name" value="ComR_TPR"/>
    <property type="match status" value="1"/>
</dbReference>
<dbReference type="EMBL" id="CP073084">
    <property type="protein sequence ID" value="QUE53586.1"/>
    <property type="molecule type" value="Genomic_DNA"/>
</dbReference>
<reference evidence="2 3" key="1">
    <citation type="submission" date="2021-04" db="EMBL/GenBank/DDBJ databases">
        <title>Complete genome sequence of a novel Streptococcus species.</title>
        <authorList>
            <person name="Teng J.L.L."/>
        </authorList>
    </citation>
    <scope>NUCLEOTIDE SEQUENCE [LARGE SCALE GENOMIC DNA]</scope>
    <source>
        <strain evidence="2 3">HKU75</strain>
    </source>
</reference>
<dbReference type="InterPro" id="IPR001387">
    <property type="entry name" value="Cro/C1-type_HTH"/>
</dbReference>
<dbReference type="InterPro" id="IPR010982">
    <property type="entry name" value="Lambda_DNA-bd_dom_sf"/>
</dbReference>
<dbReference type="RefSeq" id="WP_212569759.1">
    <property type="nucleotide sequence ID" value="NZ_CP073084.1"/>
</dbReference>
<name>A0ABX7YIZ3_9STRE</name>
<evidence type="ECO:0000313" key="2">
    <source>
        <dbReference type="EMBL" id="QUE53586.1"/>
    </source>
</evidence>
<dbReference type="Proteomes" id="UP000677616">
    <property type="component" value="Chromosome"/>
</dbReference>
<sequence>MDNKEFGLKIRDLREKLCFTQEQFCEDETKLSIRQLTRIEAGTSKPTFSTINYIAGRLGMTLYELMPDYIELPDRYKILKYDILRTPTYGEEEMLDRRDSQLTEIYDDYYALLSEEERVAVDTIQSTIDAFESETDLYGRDILDKYLQKILTKEHYSVNDLLIIRLFIEHIRYKETDSDSFQIFLTLVKQLPEHVTKIASNDLFVLRDVLLVIVSVLGSKRLYTYLPGLFSSLDDILKISQDFQKKAILSMLKWKYELFVNKDKEKAIALYEEAIIFANLLENDFLVEKLKESWKLDNE</sequence>
<dbReference type="Gene3D" id="1.10.260.40">
    <property type="entry name" value="lambda repressor-like DNA-binding domains"/>
    <property type="match status" value="1"/>
</dbReference>
<gene>
    <name evidence="2" type="ORF">INT76_06905</name>
</gene>